<evidence type="ECO:0000259" key="7">
    <source>
        <dbReference type="PROSITE" id="PS51898"/>
    </source>
</evidence>
<accession>A0AA92ED13</accession>
<dbReference type="InterPro" id="IPR013762">
    <property type="entry name" value="Integrase-like_cat_sf"/>
</dbReference>
<evidence type="ECO:0000256" key="5">
    <source>
        <dbReference type="PROSITE-ProRule" id="PRU01248"/>
    </source>
</evidence>
<dbReference type="AlphaFoldDB" id="A0AA92ED13"/>
<dbReference type="PROSITE" id="PS51898">
    <property type="entry name" value="TYR_RECOMBINASE"/>
    <property type="match status" value="1"/>
</dbReference>
<protein>
    <submittedName>
        <fullName evidence="9">Site-specific tyrosine recombinase XerC</fullName>
    </submittedName>
</protein>
<dbReference type="InterPro" id="IPR011010">
    <property type="entry name" value="DNA_brk_join_enz"/>
</dbReference>
<gene>
    <name evidence="9" type="primary">xerC</name>
    <name evidence="9" type="ORF">E7Z57_09750</name>
</gene>
<evidence type="ECO:0000256" key="6">
    <source>
        <dbReference type="SAM" id="MobiDB-lite"/>
    </source>
</evidence>
<evidence type="ECO:0000256" key="3">
    <source>
        <dbReference type="ARBA" id="ARBA00023125"/>
    </source>
</evidence>
<dbReference type="PANTHER" id="PTHR30349">
    <property type="entry name" value="PHAGE INTEGRASE-RELATED"/>
    <property type="match status" value="1"/>
</dbReference>
<dbReference type="GO" id="GO:0006310">
    <property type="term" value="P:DNA recombination"/>
    <property type="evidence" value="ECO:0007669"/>
    <property type="project" value="UniProtKB-KW"/>
</dbReference>
<dbReference type="GO" id="GO:0007059">
    <property type="term" value="P:chromosome segregation"/>
    <property type="evidence" value="ECO:0007669"/>
    <property type="project" value="UniProtKB-KW"/>
</dbReference>
<keyword evidence="4" id="KW-0233">DNA recombination</keyword>
<sequence length="363" mass="41104">MRTAPTSENPARRRFAQPVGDPRDATGLYAAMRRYLEHRATLGSTEQGLYGVERYLRDFIAWAHERAITHPQHVSRPVLERYQRWLHHYRKRDGAPLSVASQRGKLVPLRGWFKWLTRTGAIPANPAADLDLPRRIRRLPRSVLTAAEVERVLGLADTGTPLGLRDRALMELLYATGMRRMEVAQLELGDIDTERCVVLIREGKGRKDRLLPLGERALYWVQQYLDRARPQLAWNLTEPTLLLSQDGRPMNAVWLSTVVAQYVERAELGKHGGCHLFRHSMATLMLENGADIRFIQAMLGHAELSTTQIYTQVAIRQLQQVHAATHPGAKRRRAGAAVEGNATAQDREVLWEALEGEADEEGD</sequence>
<dbReference type="PANTHER" id="PTHR30349:SF81">
    <property type="entry name" value="TYROSINE RECOMBINASE XERC"/>
    <property type="match status" value="1"/>
</dbReference>
<evidence type="ECO:0000259" key="8">
    <source>
        <dbReference type="PROSITE" id="PS51900"/>
    </source>
</evidence>
<dbReference type="PROSITE" id="PS51900">
    <property type="entry name" value="CB"/>
    <property type="match status" value="1"/>
</dbReference>
<dbReference type="EMBL" id="CP039339">
    <property type="protein sequence ID" value="QCX49362.1"/>
    <property type="molecule type" value="Genomic_DNA"/>
</dbReference>
<dbReference type="Gene3D" id="1.10.443.10">
    <property type="entry name" value="Intergrase catalytic core"/>
    <property type="match status" value="1"/>
</dbReference>
<keyword evidence="1" id="KW-0159">Chromosome partition</keyword>
<feature type="domain" description="Tyr recombinase" evidence="7">
    <location>
        <begin position="138"/>
        <end position="323"/>
    </location>
</feature>
<feature type="region of interest" description="Disordered" evidence="6">
    <location>
        <begin position="1"/>
        <end position="22"/>
    </location>
</feature>
<dbReference type="InterPro" id="IPR002104">
    <property type="entry name" value="Integrase_catalytic"/>
</dbReference>
<evidence type="ECO:0000313" key="10">
    <source>
        <dbReference type="Proteomes" id="UP000310553"/>
    </source>
</evidence>
<dbReference type="Pfam" id="PF00589">
    <property type="entry name" value="Phage_integrase"/>
    <property type="match status" value="1"/>
</dbReference>
<keyword evidence="2" id="KW-0229">DNA integration</keyword>
<dbReference type="InterPro" id="IPR010998">
    <property type="entry name" value="Integrase_recombinase_N"/>
</dbReference>
<evidence type="ECO:0000313" key="9">
    <source>
        <dbReference type="EMBL" id="QCX49362.1"/>
    </source>
</evidence>
<dbReference type="Gene3D" id="1.10.150.130">
    <property type="match status" value="1"/>
</dbReference>
<dbReference type="InterPro" id="IPR050090">
    <property type="entry name" value="Tyrosine_recombinase_XerCD"/>
</dbReference>
<reference evidence="9 10" key="1">
    <citation type="submission" date="2019-04" db="EMBL/GenBank/DDBJ databases">
        <title>Complete Genome of UW386 and Higher Quality Genome of UW700.</title>
        <authorList>
            <person name="Jacobs J."/>
            <person name="Perez A."/>
            <person name="Steidl O."/>
            <person name="Allen C."/>
        </authorList>
    </citation>
    <scope>NUCLEOTIDE SEQUENCE [LARGE SCALE GENOMIC DNA]</scope>
    <source>
        <strain evidence="9 10">UW386</strain>
    </source>
</reference>
<dbReference type="InterPro" id="IPR044068">
    <property type="entry name" value="CB"/>
</dbReference>
<keyword evidence="3 5" id="KW-0238">DNA-binding</keyword>
<feature type="domain" description="Core-binding (CB)" evidence="8">
    <location>
        <begin position="26"/>
        <end position="117"/>
    </location>
</feature>
<dbReference type="SUPFAM" id="SSF56349">
    <property type="entry name" value="DNA breaking-rejoining enzymes"/>
    <property type="match status" value="1"/>
</dbReference>
<dbReference type="GO" id="GO:0015074">
    <property type="term" value="P:DNA integration"/>
    <property type="evidence" value="ECO:0007669"/>
    <property type="project" value="UniProtKB-KW"/>
</dbReference>
<dbReference type="GO" id="GO:0003677">
    <property type="term" value="F:DNA binding"/>
    <property type="evidence" value="ECO:0007669"/>
    <property type="project" value="UniProtKB-UniRule"/>
</dbReference>
<evidence type="ECO:0000256" key="4">
    <source>
        <dbReference type="ARBA" id="ARBA00023172"/>
    </source>
</evidence>
<evidence type="ECO:0000256" key="2">
    <source>
        <dbReference type="ARBA" id="ARBA00022908"/>
    </source>
</evidence>
<organism evidence="9 10">
    <name type="scientific">Ralstonia solanacearum</name>
    <name type="common">Pseudomonas solanacearum</name>
    <dbReference type="NCBI Taxonomy" id="305"/>
    <lineage>
        <taxon>Bacteria</taxon>
        <taxon>Pseudomonadati</taxon>
        <taxon>Pseudomonadota</taxon>
        <taxon>Betaproteobacteria</taxon>
        <taxon>Burkholderiales</taxon>
        <taxon>Burkholderiaceae</taxon>
        <taxon>Ralstonia</taxon>
        <taxon>Ralstonia solanacearum species complex</taxon>
    </lineage>
</organism>
<proteinExistence type="predicted"/>
<dbReference type="Proteomes" id="UP000310553">
    <property type="component" value="Chromosome"/>
</dbReference>
<evidence type="ECO:0000256" key="1">
    <source>
        <dbReference type="ARBA" id="ARBA00022829"/>
    </source>
</evidence>
<dbReference type="NCBIfam" id="NF002331">
    <property type="entry name" value="PRK01287.1"/>
    <property type="match status" value="1"/>
</dbReference>
<name>A0AA92ED13_RALSL</name>